<evidence type="ECO:0000259" key="1">
    <source>
        <dbReference type="PROSITE" id="PS50056"/>
    </source>
</evidence>
<proteinExistence type="predicted"/>
<organism evidence="2">
    <name type="scientific">Bosea sp. NBC_00436</name>
    <dbReference type="NCBI Taxonomy" id="2969620"/>
    <lineage>
        <taxon>Bacteria</taxon>
        <taxon>Pseudomonadati</taxon>
        <taxon>Pseudomonadota</taxon>
        <taxon>Alphaproteobacteria</taxon>
        <taxon>Hyphomicrobiales</taxon>
        <taxon>Boseaceae</taxon>
        <taxon>Bosea</taxon>
    </lineage>
</organism>
<dbReference type="PROSITE" id="PS50056">
    <property type="entry name" value="TYR_PHOSPHATASE_2"/>
    <property type="match status" value="1"/>
</dbReference>
<dbReference type="Gene3D" id="3.90.190.10">
    <property type="entry name" value="Protein tyrosine phosphatase superfamily"/>
    <property type="match status" value="1"/>
</dbReference>
<accession>A0A9E7ZSR2</accession>
<feature type="domain" description="Tyrosine specific protein phosphatases" evidence="1">
    <location>
        <begin position="98"/>
        <end position="165"/>
    </location>
</feature>
<dbReference type="Pfam" id="PF22785">
    <property type="entry name" value="Tc-R-P"/>
    <property type="match status" value="1"/>
</dbReference>
<protein>
    <recommendedName>
        <fullName evidence="1">Tyrosine specific protein phosphatases domain-containing protein</fullName>
    </recommendedName>
</protein>
<sequence>MAEGIAWVEPPGLAGAIGMLPLPGLVIAKRGERYVDGALQEEVLDTLAARQTALLAILLDDDECDPDEIEDLGRAAKERSIALLRAPIADFSAPDQRLDWPALVERLAGELRQGRRIAFCCLAGYGRSGMMAARLLIATGSTPEAAIAAVRAARPGAIESEEQVAYLLSCAP</sequence>
<dbReference type="InterPro" id="IPR000387">
    <property type="entry name" value="Tyr_Pase_dom"/>
</dbReference>
<dbReference type="EMBL" id="CP102774">
    <property type="protein sequence ID" value="UZF85612.1"/>
    <property type="molecule type" value="Genomic_DNA"/>
</dbReference>
<gene>
    <name evidence="2" type="ORF">NWE54_17515</name>
</gene>
<dbReference type="SUPFAM" id="SSF52799">
    <property type="entry name" value="(Phosphotyrosine protein) phosphatases II"/>
    <property type="match status" value="1"/>
</dbReference>
<dbReference type="InterPro" id="IPR050561">
    <property type="entry name" value="PTP"/>
</dbReference>
<dbReference type="AlphaFoldDB" id="A0A9E7ZSR2"/>
<reference evidence="2" key="1">
    <citation type="submission" date="2022-08" db="EMBL/GenBank/DDBJ databases">
        <title>Complete Genome Sequences of 2 Bosea sp. soil isolates.</title>
        <authorList>
            <person name="Alvarez Arevalo M."/>
            <person name="Sterndorff E.B."/>
            <person name="Faurdal D."/>
            <person name="Joergensen T.S."/>
            <person name="Weber T."/>
        </authorList>
    </citation>
    <scope>NUCLEOTIDE SEQUENCE</scope>
    <source>
        <strain evidence="2">NBC_00436</strain>
    </source>
</reference>
<dbReference type="PANTHER" id="PTHR23339">
    <property type="entry name" value="TYROSINE SPECIFIC PROTEIN PHOSPHATASE AND DUAL SPECIFICITY PROTEIN PHOSPHATASE"/>
    <property type="match status" value="1"/>
</dbReference>
<name>A0A9E7ZSR2_9HYPH</name>
<evidence type="ECO:0000313" key="2">
    <source>
        <dbReference type="EMBL" id="UZF85612.1"/>
    </source>
</evidence>
<dbReference type="InterPro" id="IPR029021">
    <property type="entry name" value="Prot-tyrosine_phosphatase-like"/>
</dbReference>